<reference evidence="2" key="1">
    <citation type="submission" date="2021-07" db="EMBL/GenBank/DDBJ databases">
        <title>Complete genome sequence of Crassaminicella sp. 143-21, isolated from a deep-sea hydrothermal vent.</title>
        <authorList>
            <person name="Li X."/>
        </authorList>
    </citation>
    <scope>NUCLEOTIDE SEQUENCE</scope>
    <source>
        <strain evidence="2">143-21</strain>
    </source>
</reference>
<accession>A0ABX8RFA1</accession>
<dbReference type="PANTHER" id="PTHR30616">
    <property type="entry name" value="UNCHARACTERIZED PROTEIN YFIH"/>
    <property type="match status" value="1"/>
</dbReference>
<organism evidence="2 3">
    <name type="scientific">Crassaminicella indica</name>
    <dbReference type="NCBI Taxonomy" id="2855394"/>
    <lineage>
        <taxon>Bacteria</taxon>
        <taxon>Bacillati</taxon>
        <taxon>Bacillota</taxon>
        <taxon>Clostridia</taxon>
        <taxon>Eubacteriales</taxon>
        <taxon>Clostridiaceae</taxon>
        <taxon>Crassaminicella</taxon>
    </lineage>
</organism>
<name>A0ABX8RFA1_9CLOT</name>
<dbReference type="Pfam" id="PF02578">
    <property type="entry name" value="Cu-oxidase_4"/>
    <property type="match status" value="1"/>
</dbReference>
<dbReference type="Proteomes" id="UP000886818">
    <property type="component" value="Chromosome"/>
</dbReference>
<dbReference type="NCBIfam" id="TIGR00726">
    <property type="entry name" value="peptidoglycan editing factor PgeF"/>
    <property type="match status" value="1"/>
</dbReference>
<gene>
    <name evidence="2" type="primary">pgeF</name>
    <name evidence="2" type="ORF">KVH43_10760</name>
</gene>
<evidence type="ECO:0000313" key="2">
    <source>
        <dbReference type="EMBL" id="QXM07466.1"/>
    </source>
</evidence>
<proteinExistence type="inferred from homology"/>
<dbReference type="EMBL" id="CP078093">
    <property type="protein sequence ID" value="QXM07466.1"/>
    <property type="molecule type" value="Genomic_DNA"/>
</dbReference>
<keyword evidence="3" id="KW-1185">Reference proteome</keyword>
<comment type="similarity">
    <text evidence="1">Belongs to the purine nucleoside phosphorylase YfiH/LACC1 family.</text>
</comment>
<dbReference type="InterPro" id="IPR003730">
    <property type="entry name" value="Cu_polyphenol_OxRdtase"/>
</dbReference>
<sequence>MLYYSIPSFDETKLVKNCFTSRIGGVSKGQYETLNLGLKTDDLRENIIENFRLLCEGLEISINHLVFSDQIHGDNIKIVRKEDRGKGIIKDSDIIGVDALITNEKKIALVTVYADCVPIFLLDPVNKVIALAHAGWRGTVLKIGQKVIKKMVEEFKTNPQDCLAAIGPSIGKCCYEVDEGVIDEFNKNFTNLDKFVFFKGNSKYMLDLWQANKITLEEIGVLERNITISNMCTMCNQEVLFSYRGDKGVTGRMAAIMELI</sequence>
<evidence type="ECO:0000256" key="1">
    <source>
        <dbReference type="RuleBase" id="RU361274"/>
    </source>
</evidence>
<dbReference type="CDD" id="cd16833">
    <property type="entry name" value="YfiH"/>
    <property type="match status" value="1"/>
</dbReference>
<dbReference type="PANTHER" id="PTHR30616:SF2">
    <property type="entry name" value="PURINE NUCLEOSIDE PHOSPHORYLASE LACC1"/>
    <property type="match status" value="1"/>
</dbReference>
<protein>
    <recommendedName>
        <fullName evidence="1">Purine nucleoside phosphorylase</fullName>
    </recommendedName>
</protein>
<evidence type="ECO:0000313" key="3">
    <source>
        <dbReference type="Proteomes" id="UP000886818"/>
    </source>
</evidence>